<dbReference type="Gene3D" id="1.10.10.10">
    <property type="entry name" value="Winged helix-like DNA-binding domain superfamily/Winged helix DNA-binding domain"/>
    <property type="match status" value="1"/>
</dbReference>
<dbReference type="SMART" id="SM00862">
    <property type="entry name" value="Trans_reg_C"/>
    <property type="match status" value="1"/>
</dbReference>
<comment type="caution">
    <text evidence="10">The sequence shown here is derived from an EMBL/GenBank/DDBJ whole genome shotgun (WGS) entry which is preliminary data.</text>
</comment>
<dbReference type="SMART" id="SM00448">
    <property type="entry name" value="REC"/>
    <property type="match status" value="1"/>
</dbReference>
<evidence type="ECO:0000259" key="9">
    <source>
        <dbReference type="PROSITE" id="PS51755"/>
    </source>
</evidence>
<reference evidence="10 11" key="1">
    <citation type="journal article" date="2024" name="Chem. Sci.">
        <title>Discovery of megapolipeptins by genome mining of a Burkholderiales bacteria collection.</title>
        <authorList>
            <person name="Paulo B.S."/>
            <person name="Recchia M.J.J."/>
            <person name="Lee S."/>
            <person name="Fergusson C.H."/>
            <person name="Romanowski S.B."/>
            <person name="Hernandez A."/>
            <person name="Krull N."/>
            <person name="Liu D.Y."/>
            <person name="Cavanagh H."/>
            <person name="Bos A."/>
            <person name="Gray C.A."/>
            <person name="Murphy B.T."/>
            <person name="Linington R.G."/>
            <person name="Eustaquio A.S."/>
        </authorList>
    </citation>
    <scope>NUCLEOTIDE SEQUENCE [LARGE SCALE GENOMIC DNA]</scope>
    <source>
        <strain evidence="10 11">RL17-350-BIC-A</strain>
    </source>
</reference>
<dbReference type="CDD" id="cd00383">
    <property type="entry name" value="trans_reg_C"/>
    <property type="match status" value="1"/>
</dbReference>
<evidence type="ECO:0000313" key="10">
    <source>
        <dbReference type="EMBL" id="MFM0008137.1"/>
    </source>
</evidence>
<gene>
    <name evidence="10" type="ORF">PQR57_45415</name>
</gene>
<evidence type="ECO:0000256" key="6">
    <source>
        <dbReference type="PROSITE-ProRule" id="PRU00169"/>
    </source>
</evidence>
<sequence length="263" mass="29619">MAISLLVVEPDQTVRDQFRVQLQMSQIAMSVLYSAAQLMNRVELECPSAILIRAAAPMQGERDALRRLRQAGYDMPVFVLSKSDEVVGKIVLFELGADDYIVDPADLHELTARIKRAVQRANRTLCDAPEMREKISFGDYKIDFATRRLIRNGAEIALRSSEFALLKLFASNPMRLLTRPMVNSQLRRSESQNNSLDVAVYRLRTLIEDNPSSPKFIQTLRGRGYMFVPSPKQNEERPVIVRDRGSRGCAVSALHLLQTAGLA</sequence>
<dbReference type="RefSeq" id="WP_408183058.1">
    <property type="nucleotide sequence ID" value="NZ_JAQQEZ010000082.1"/>
</dbReference>
<dbReference type="PANTHER" id="PTHR48111:SF4">
    <property type="entry name" value="DNA-BINDING DUAL TRANSCRIPTIONAL REGULATOR OMPR"/>
    <property type="match status" value="1"/>
</dbReference>
<evidence type="ECO:0000256" key="5">
    <source>
        <dbReference type="ARBA" id="ARBA00023163"/>
    </source>
</evidence>
<dbReference type="EMBL" id="JAQQEZ010000082">
    <property type="protein sequence ID" value="MFM0008137.1"/>
    <property type="molecule type" value="Genomic_DNA"/>
</dbReference>
<evidence type="ECO:0000256" key="4">
    <source>
        <dbReference type="ARBA" id="ARBA00023125"/>
    </source>
</evidence>
<dbReference type="SUPFAM" id="SSF52172">
    <property type="entry name" value="CheY-like"/>
    <property type="match status" value="1"/>
</dbReference>
<dbReference type="PROSITE" id="PS50110">
    <property type="entry name" value="RESPONSE_REGULATORY"/>
    <property type="match status" value="1"/>
</dbReference>
<accession>A0ABW9B5E4</accession>
<dbReference type="Gene3D" id="3.40.50.2300">
    <property type="match status" value="1"/>
</dbReference>
<dbReference type="InterPro" id="IPR001867">
    <property type="entry name" value="OmpR/PhoB-type_DNA-bd"/>
</dbReference>
<keyword evidence="1" id="KW-0597">Phosphoprotein</keyword>
<feature type="domain" description="OmpR/PhoB-type" evidence="9">
    <location>
        <begin position="132"/>
        <end position="229"/>
    </location>
</feature>
<dbReference type="Pfam" id="PF00486">
    <property type="entry name" value="Trans_reg_C"/>
    <property type="match status" value="1"/>
</dbReference>
<dbReference type="InterPro" id="IPR011006">
    <property type="entry name" value="CheY-like_superfamily"/>
</dbReference>
<dbReference type="Proteomes" id="UP001629230">
    <property type="component" value="Unassembled WGS sequence"/>
</dbReference>
<keyword evidence="5" id="KW-0804">Transcription</keyword>
<dbReference type="InterPro" id="IPR036388">
    <property type="entry name" value="WH-like_DNA-bd_sf"/>
</dbReference>
<feature type="domain" description="Response regulatory" evidence="8">
    <location>
        <begin position="4"/>
        <end position="118"/>
    </location>
</feature>
<evidence type="ECO:0000259" key="8">
    <source>
        <dbReference type="PROSITE" id="PS50110"/>
    </source>
</evidence>
<keyword evidence="11" id="KW-1185">Reference proteome</keyword>
<keyword evidence="2" id="KW-0902">Two-component regulatory system</keyword>
<dbReference type="PANTHER" id="PTHR48111">
    <property type="entry name" value="REGULATOR OF RPOS"/>
    <property type="match status" value="1"/>
</dbReference>
<evidence type="ECO:0000256" key="3">
    <source>
        <dbReference type="ARBA" id="ARBA00023015"/>
    </source>
</evidence>
<dbReference type="InterPro" id="IPR039420">
    <property type="entry name" value="WalR-like"/>
</dbReference>
<organism evidence="10 11">
    <name type="scientific">Paraburkholderia dipogonis</name>
    <dbReference type="NCBI Taxonomy" id="1211383"/>
    <lineage>
        <taxon>Bacteria</taxon>
        <taxon>Pseudomonadati</taxon>
        <taxon>Pseudomonadota</taxon>
        <taxon>Betaproteobacteria</taxon>
        <taxon>Burkholderiales</taxon>
        <taxon>Burkholderiaceae</taxon>
        <taxon>Paraburkholderia</taxon>
    </lineage>
</organism>
<keyword evidence="3" id="KW-0805">Transcription regulation</keyword>
<name>A0ABW9B5E4_9BURK</name>
<feature type="DNA-binding region" description="OmpR/PhoB-type" evidence="7">
    <location>
        <begin position="132"/>
        <end position="229"/>
    </location>
</feature>
<dbReference type="InterPro" id="IPR016032">
    <property type="entry name" value="Sig_transdc_resp-reg_C-effctor"/>
</dbReference>
<dbReference type="PROSITE" id="PS51755">
    <property type="entry name" value="OMPR_PHOB"/>
    <property type="match status" value="1"/>
</dbReference>
<dbReference type="InterPro" id="IPR001789">
    <property type="entry name" value="Sig_transdc_resp-reg_receiver"/>
</dbReference>
<evidence type="ECO:0000256" key="2">
    <source>
        <dbReference type="ARBA" id="ARBA00023012"/>
    </source>
</evidence>
<keyword evidence="4 7" id="KW-0238">DNA-binding</keyword>
<dbReference type="SUPFAM" id="SSF46894">
    <property type="entry name" value="C-terminal effector domain of the bipartite response regulators"/>
    <property type="match status" value="1"/>
</dbReference>
<protein>
    <submittedName>
        <fullName evidence="10">Response regulator transcription factor</fullName>
    </submittedName>
</protein>
<comment type="caution">
    <text evidence="6">Lacks conserved residue(s) required for the propagation of feature annotation.</text>
</comment>
<evidence type="ECO:0000256" key="7">
    <source>
        <dbReference type="PROSITE-ProRule" id="PRU01091"/>
    </source>
</evidence>
<dbReference type="Pfam" id="PF00072">
    <property type="entry name" value="Response_reg"/>
    <property type="match status" value="1"/>
</dbReference>
<proteinExistence type="predicted"/>
<evidence type="ECO:0000256" key="1">
    <source>
        <dbReference type="ARBA" id="ARBA00022553"/>
    </source>
</evidence>
<evidence type="ECO:0000313" key="11">
    <source>
        <dbReference type="Proteomes" id="UP001629230"/>
    </source>
</evidence>